<organism evidence="1 2">
    <name type="scientific">Leptospira wolbachii serovar Codice str. CDC</name>
    <dbReference type="NCBI Taxonomy" id="1218599"/>
    <lineage>
        <taxon>Bacteria</taxon>
        <taxon>Pseudomonadati</taxon>
        <taxon>Spirochaetota</taxon>
        <taxon>Spirochaetia</taxon>
        <taxon>Leptospirales</taxon>
        <taxon>Leptospiraceae</taxon>
        <taxon>Leptospira</taxon>
    </lineage>
</organism>
<accession>R8ZZH8</accession>
<keyword evidence="2" id="KW-1185">Reference proteome</keyword>
<comment type="caution">
    <text evidence="1">The sequence shown here is derived from an EMBL/GenBank/DDBJ whole genome shotgun (WGS) entry which is preliminary data.</text>
</comment>
<evidence type="ECO:0000313" key="1">
    <source>
        <dbReference type="EMBL" id="EOQ95159.1"/>
    </source>
</evidence>
<gene>
    <name evidence="1" type="ORF">LEP1GSC195_2099</name>
</gene>
<evidence type="ECO:0000313" key="2">
    <source>
        <dbReference type="Proteomes" id="UP000013984"/>
    </source>
</evidence>
<name>R8ZZH8_9LEPT</name>
<dbReference type="RefSeq" id="WP_015680556.1">
    <property type="nucleotide sequence ID" value="NZ_AOGZ02000014.1"/>
</dbReference>
<reference evidence="1" key="1">
    <citation type="submission" date="2013-04" db="EMBL/GenBank/DDBJ databases">
        <authorList>
            <person name="Harkins D.M."/>
            <person name="Durkin A.S."/>
            <person name="Brinkac L.M."/>
            <person name="Haft D.H."/>
            <person name="Selengut J.D."/>
            <person name="Sanka R."/>
            <person name="DePew J."/>
            <person name="Purushe J."/>
            <person name="Galloway R.L."/>
            <person name="Vinetz J.M."/>
            <person name="Sutton G.G."/>
            <person name="Nierman W.C."/>
            <person name="Fouts D.E."/>
        </authorList>
    </citation>
    <scope>NUCLEOTIDE SEQUENCE [LARGE SCALE GENOMIC DNA]</scope>
    <source>
        <strain evidence="1">CDC</strain>
    </source>
</reference>
<dbReference type="Proteomes" id="UP000013984">
    <property type="component" value="Unassembled WGS sequence"/>
</dbReference>
<proteinExistence type="predicted"/>
<dbReference type="EMBL" id="AOGZ02000014">
    <property type="protein sequence ID" value="EOQ95159.1"/>
    <property type="molecule type" value="Genomic_DNA"/>
</dbReference>
<dbReference type="AlphaFoldDB" id="R8ZZH8"/>
<sequence>MKQSLVEGILIAREMKNEKTVEISKMLSYDTVEILPKHKVGYDLSLTT</sequence>
<protein>
    <submittedName>
        <fullName evidence="1">Uncharacterized protein</fullName>
    </submittedName>
</protein>